<dbReference type="EMBL" id="VDFR01000279">
    <property type="protein sequence ID" value="TNC22591.1"/>
    <property type="molecule type" value="Genomic_DNA"/>
</dbReference>
<keyword evidence="4 6" id="KW-0378">Hydrolase</keyword>
<accession>A0A5C4LTV2</accession>
<sequence length="238" mass="25326">MVTSHEETAKSAATSRSGRPRRKALPLWQETILLVVIALVLALVVKTFLVQAFWIPSGSMEDTLQVDDRILVQKVSYWTGEPQRGDVVVFDDPGDWLGAGYEAEAGPAQKVLSVFGLFPTGGHLVKRVIGVGGDRVVCCDAQGRLQVNGVSIDEPYVPDPAATADARFDVVVPEGRLWLMGDNRGNSTDSRAHQGGPGGGFISTDAVLGKAWVVVWPLKRAGSAGSDHAPFADVPDPG</sequence>
<evidence type="ECO:0000313" key="6">
    <source>
        <dbReference type="EMBL" id="TNC22591.1"/>
    </source>
</evidence>
<proteinExistence type="inferred from homology"/>
<gene>
    <name evidence="6" type="primary">lepB</name>
    <name evidence="6" type="ORF">FHE65_35730</name>
</gene>
<dbReference type="GO" id="GO:0009003">
    <property type="term" value="F:signal peptidase activity"/>
    <property type="evidence" value="ECO:0007669"/>
    <property type="project" value="UniProtKB-EC"/>
</dbReference>
<name>A0A5C4LTV2_9ACTN</name>
<dbReference type="Pfam" id="PF10502">
    <property type="entry name" value="Peptidase_S26"/>
    <property type="match status" value="1"/>
</dbReference>
<evidence type="ECO:0000256" key="3">
    <source>
        <dbReference type="PIRSR" id="PIRSR600223-1"/>
    </source>
</evidence>
<dbReference type="PANTHER" id="PTHR43390">
    <property type="entry name" value="SIGNAL PEPTIDASE I"/>
    <property type="match status" value="1"/>
</dbReference>
<evidence type="ECO:0000256" key="1">
    <source>
        <dbReference type="ARBA" id="ARBA00004401"/>
    </source>
</evidence>
<feature type="active site" evidence="3">
    <location>
        <position position="126"/>
    </location>
</feature>
<dbReference type="PRINTS" id="PR00727">
    <property type="entry name" value="LEADERPTASE"/>
</dbReference>
<dbReference type="CDD" id="cd06530">
    <property type="entry name" value="S26_SPase_I"/>
    <property type="match status" value="1"/>
</dbReference>
<dbReference type="SUPFAM" id="SSF51306">
    <property type="entry name" value="LexA/Signal peptidase"/>
    <property type="match status" value="1"/>
</dbReference>
<comment type="catalytic activity">
    <reaction evidence="4">
        <text>Cleavage of hydrophobic, N-terminal signal or leader sequences from secreted and periplasmic proteins.</text>
        <dbReference type="EC" id="3.4.21.89"/>
    </reaction>
</comment>
<feature type="domain" description="Peptidase S26" evidence="5">
    <location>
        <begin position="28"/>
        <end position="216"/>
    </location>
</feature>
<dbReference type="Gene3D" id="2.10.109.10">
    <property type="entry name" value="Umud Fragment, subunit A"/>
    <property type="match status" value="1"/>
</dbReference>
<evidence type="ECO:0000256" key="2">
    <source>
        <dbReference type="ARBA" id="ARBA00009370"/>
    </source>
</evidence>
<keyword evidence="4" id="KW-0472">Membrane</keyword>
<protein>
    <recommendedName>
        <fullName evidence="4">Signal peptidase I</fullName>
        <ecNumber evidence="4">3.4.21.89</ecNumber>
    </recommendedName>
</protein>
<dbReference type="Proteomes" id="UP000306740">
    <property type="component" value="Unassembled WGS sequence"/>
</dbReference>
<dbReference type="EC" id="3.4.21.89" evidence="4"/>
<evidence type="ECO:0000313" key="7">
    <source>
        <dbReference type="Proteomes" id="UP000306740"/>
    </source>
</evidence>
<evidence type="ECO:0000256" key="4">
    <source>
        <dbReference type="RuleBase" id="RU362042"/>
    </source>
</evidence>
<dbReference type="InterPro" id="IPR000223">
    <property type="entry name" value="Pept_S26A_signal_pept_1"/>
</dbReference>
<feature type="active site" evidence="3">
    <location>
        <position position="59"/>
    </location>
</feature>
<keyword evidence="4" id="KW-0645">Protease</keyword>
<dbReference type="AlphaFoldDB" id="A0A5C4LTV2"/>
<comment type="similarity">
    <text evidence="2 4">Belongs to the peptidase S26 family.</text>
</comment>
<keyword evidence="4" id="KW-1133">Transmembrane helix</keyword>
<keyword evidence="4" id="KW-0812">Transmembrane</keyword>
<comment type="caution">
    <text evidence="6">The sequence shown here is derived from an EMBL/GenBank/DDBJ whole genome shotgun (WGS) entry which is preliminary data.</text>
</comment>
<dbReference type="RefSeq" id="WP_139088217.1">
    <property type="nucleotide sequence ID" value="NZ_VDFR01000279.1"/>
</dbReference>
<dbReference type="GO" id="GO:0006465">
    <property type="term" value="P:signal peptide processing"/>
    <property type="evidence" value="ECO:0007669"/>
    <property type="project" value="InterPro"/>
</dbReference>
<dbReference type="OrthoDB" id="9815782at2"/>
<dbReference type="PANTHER" id="PTHR43390:SF1">
    <property type="entry name" value="CHLOROPLAST PROCESSING PEPTIDASE"/>
    <property type="match status" value="1"/>
</dbReference>
<dbReference type="GO" id="GO:0005886">
    <property type="term" value="C:plasma membrane"/>
    <property type="evidence" value="ECO:0007669"/>
    <property type="project" value="UniProtKB-SubCell"/>
</dbReference>
<dbReference type="NCBIfam" id="TIGR02227">
    <property type="entry name" value="sigpep_I_bact"/>
    <property type="match status" value="1"/>
</dbReference>
<organism evidence="6 7">
    <name type="scientific">Mumia zhuanghuii</name>
    <dbReference type="NCBI Taxonomy" id="2585211"/>
    <lineage>
        <taxon>Bacteria</taxon>
        <taxon>Bacillati</taxon>
        <taxon>Actinomycetota</taxon>
        <taxon>Actinomycetes</taxon>
        <taxon>Propionibacteriales</taxon>
        <taxon>Nocardioidaceae</taxon>
        <taxon>Mumia</taxon>
    </lineage>
</organism>
<dbReference type="InterPro" id="IPR036286">
    <property type="entry name" value="LexA/Signal_pep-like_sf"/>
</dbReference>
<feature type="transmembrane region" description="Helical" evidence="4">
    <location>
        <begin position="31"/>
        <end position="54"/>
    </location>
</feature>
<reference evidence="6 7" key="1">
    <citation type="submission" date="2019-05" db="EMBL/GenBank/DDBJ databases">
        <title>Mumia sp. nov., isolated from the intestinal contents of plateau pika (Ochotona curzoniae) in the Qinghai-Tibet plateau of China.</title>
        <authorList>
            <person name="Tian Z."/>
        </authorList>
    </citation>
    <scope>NUCLEOTIDE SEQUENCE [LARGE SCALE GENOMIC DNA]</scope>
    <source>
        <strain evidence="7">527</strain>
    </source>
</reference>
<dbReference type="GO" id="GO:0004252">
    <property type="term" value="F:serine-type endopeptidase activity"/>
    <property type="evidence" value="ECO:0007669"/>
    <property type="project" value="InterPro"/>
</dbReference>
<dbReference type="InterPro" id="IPR019533">
    <property type="entry name" value="Peptidase_S26"/>
</dbReference>
<comment type="subcellular location">
    <subcellularLocation>
        <location evidence="1">Cell membrane</location>
        <topology evidence="1">Single-pass type II membrane protein</topology>
    </subcellularLocation>
    <subcellularLocation>
        <location evidence="4">Membrane</location>
        <topology evidence="4">Single-pass type II membrane protein</topology>
    </subcellularLocation>
</comment>
<evidence type="ECO:0000259" key="5">
    <source>
        <dbReference type="Pfam" id="PF10502"/>
    </source>
</evidence>